<evidence type="ECO:0000313" key="11">
    <source>
        <dbReference type="Proteomes" id="UP001597205"/>
    </source>
</evidence>
<evidence type="ECO:0000259" key="8">
    <source>
        <dbReference type="Pfam" id="PF02838"/>
    </source>
</evidence>
<dbReference type="InterPro" id="IPR029018">
    <property type="entry name" value="Hex-like_dom2"/>
</dbReference>
<dbReference type="InterPro" id="IPR004867">
    <property type="entry name" value="CHB_C_dom"/>
</dbReference>
<dbReference type="PANTHER" id="PTHR22600:SF57">
    <property type="entry name" value="BETA-N-ACETYLHEXOSAMINIDASE"/>
    <property type="match status" value="1"/>
</dbReference>
<comment type="similarity">
    <text evidence="2">Belongs to the glycosyl hydrolase 20 family.</text>
</comment>
<sequence length="828" mass="94205">MKLIKALSICVILLAAMQLNAQQKNIEVKWDFNENYNPKDNIALKIIIKNNDGQPVDLKGYNLWFNSMYPIEEQNIPLYSIHNRNGNLYSIDFADQAKIGAQDSMVIDYKSPYPITHTSLTPNGFYLQSRTNPRELINIGHPTVNPLKVSADEQNKVLNELFERNSNRVTKGEQLILPTPAHLKMGKGTYKFSQQVGYYINEHFNFALRPFQDLSEQLTQYSFINQDEKNAAIKVLYKKGLGPEEYNLKINAKGVTIEATEAEGAFYALESIKSMLSAEELKGNGEVSLPYVEVNDAPRFEYRGFMMDIARNFKDINTIKKYIDVMGQYKINKLHLHFIDDEGWRLEIPSLPELTEIGSKRSPYYQDGTSIQPAYGSGNNVTEGHFLTKAQFQDLLKYAASRYVTIIPEIETPGHARAAIKSMETRYNRLMKEGKTKEAEEFLLYETADQSEYSSAQYWDDNVMNAALPSVYRFLDVVLDDIKKMYEEVGLTLKVVSLGGDEVPAGSWEKSPAIQELMKKEGFKSVYEVWPYYVEKINAICASKGLTMQGWEEFGMVNKGSGMVVNDKLSHLNMYLDVWANVIGGGQEDLVYRLANAGYKTIFISAANFYLDMVWDKDFREPGLKWAAISDLYNSFSLLPEDFFSNMSLTDPGKKLEKDYIASKVRLTEKGKSNLLGVKAALWAETVLTPERMDYMLFPRLYALSERAWAPKRVWESEAKFNEKSFNQTYADFVNKVGIYELPKLDLIADGFNYRLPSVGVTQKENKLMANIEYPGFTIYYTTDGTEPNSNSNKYPSEGIQVKSGDKINLAVVDDKGRVGRVSTYVTE</sequence>
<reference evidence="11" key="1">
    <citation type="journal article" date="2019" name="Int. J. Syst. Evol. Microbiol.">
        <title>The Global Catalogue of Microorganisms (GCM) 10K type strain sequencing project: providing services to taxonomists for standard genome sequencing and annotation.</title>
        <authorList>
            <consortium name="The Broad Institute Genomics Platform"/>
            <consortium name="The Broad Institute Genome Sequencing Center for Infectious Disease"/>
            <person name="Wu L."/>
            <person name="Ma J."/>
        </authorList>
    </citation>
    <scope>NUCLEOTIDE SEQUENCE [LARGE SCALE GENOMIC DNA]</scope>
    <source>
        <strain evidence="11">CCUG 52468</strain>
    </source>
</reference>
<dbReference type="InterPro" id="IPR014756">
    <property type="entry name" value="Ig_E-set"/>
</dbReference>
<dbReference type="InterPro" id="IPR015883">
    <property type="entry name" value="Glyco_hydro_20_cat"/>
</dbReference>
<evidence type="ECO:0000256" key="1">
    <source>
        <dbReference type="ARBA" id="ARBA00001231"/>
    </source>
</evidence>
<dbReference type="Gene3D" id="3.20.20.80">
    <property type="entry name" value="Glycosidases"/>
    <property type="match status" value="1"/>
</dbReference>
<comment type="caution">
    <text evidence="10">The sequence shown here is derived from an EMBL/GenBank/DDBJ whole genome shotgun (WGS) entry which is preliminary data.</text>
</comment>
<dbReference type="EMBL" id="JBHTKY010000005">
    <property type="protein sequence ID" value="MFD1165013.1"/>
    <property type="molecule type" value="Genomic_DNA"/>
</dbReference>
<keyword evidence="6" id="KW-0732">Signal</keyword>
<evidence type="ECO:0000259" key="7">
    <source>
        <dbReference type="Pfam" id="PF00728"/>
    </source>
</evidence>
<dbReference type="EC" id="3.2.1.52" evidence="3"/>
<dbReference type="Proteomes" id="UP001597205">
    <property type="component" value="Unassembled WGS sequence"/>
</dbReference>
<dbReference type="InterPro" id="IPR017853">
    <property type="entry name" value="GH"/>
</dbReference>
<feature type="signal peptide" evidence="6">
    <location>
        <begin position="1"/>
        <end position="21"/>
    </location>
</feature>
<keyword evidence="11" id="KW-1185">Reference proteome</keyword>
<dbReference type="Gene3D" id="2.60.40.290">
    <property type="match status" value="1"/>
</dbReference>
<dbReference type="Gene3D" id="3.30.379.10">
    <property type="entry name" value="Chitobiase/beta-hexosaminidase domain 2-like"/>
    <property type="match status" value="1"/>
</dbReference>
<evidence type="ECO:0000313" key="10">
    <source>
        <dbReference type="EMBL" id="MFD1165013.1"/>
    </source>
</evidence>
<feature type="chain" id="PRO_5047265934" description="beta-N-acetylhexosaminidase" evidence="6">
    <location>
        <begin position="22"/>
        <end position="828"/>
    </location>
</feature>
<comment type="catalytic activity">
    <reaction evidence="1">
        <text>Hydrolysis of terminal non-reducing N-acetyl-D-hexosamine residues in N-acetyl-beta-D-hexosaminides.</text>
        <dbReference type="EC" id="3.2.1.52"/>
    </reaction>
</comment>
<protein>
    <recommendedName>
        <fullName evidence="3">beta-N-acetylhexosaminidase</fullName>
        <ecNumber evidence="3">3.2.1.52</ecNumber>
    </recommendedName>
</protein>
<keyword evidence="4" id="KW-0378">Hydrolase</keyword>
<feature type="domain" description="Beta-hexosaminidase bacterial type N-terminal" evidence="8">
    <location>
        <begin position="176"/>
        <end position="297"/>
    </location>
</feature>
<evidence type="ECO:0000256" key="6">
    <source>
        <dbReference type="SAM" id="SignalP"/>
    </source>
</evidence>
<dbReference type="SUPFAM" id="SSF81296">
    <property type="entry name" value="E set domains"/>
    <property type="match status" value="1"/>
</dbReference>
<proteinExistence type="inferred from homology"/>
<evidence type="ECO:0000259" key="9">
    <source>
        <dbReference type="Pfam" id="PF03174"/>
    </source>
</evidence>
<dbReference type="Pfam" id="PF00728">
    <property type="entry name" value="Glyco_hydro_20"/>
    <property type="match status" value="1"/>
</dbReference>
<dbReference type="InterPro" id="IPR025705">
    <property type="entry name" value="Beta_hexosaminidase_sua/sub"/>
</dbReference>
<dbReference type="SUPFAM" id="SSF51445">
    <property type="entry name" value="(Trans)glycosidases"/>
    <property type="match status" value="1"/>
</dbReference>
<evidence type="ECO:0000256" key="2">
    <source>
        <dbReference type="ARBA" id="ARBA00006285"/>
    </source>
</evidence>
<keyword evidence="5" id="KW-0326">Glycosidase</keyword>
<dbReference type="RefSeq" id="WP_380894979.1">
    <property type="nucleotide sequence ID" value="NZ_JBHTKY010000005.1"/>
</dbReference>
<dbReference type="PRINTS" id="PR00738">
    <property type="entry name" value="GLHYDRLASE20"/>
</dbReference>
<organism evidence="10 11">
    <name type="scientific">Sphingobacterium daejeonense</name>
    <dbReference type="NCBI Taxonomy" id="371142"/>
    <lineage>
        <taxon>Bacteria</taxon>
        <taxon>Pseudomonadati</taxon>
        <taxon>Bacteroidota</taxon>
        <taxon>Sphingobacteriia</taxon>
        <taxon>Sphingobacteriales</taxon>
        <taxon>Sphingobacteriaceae</taxon>
        <taxon>Sphingobacterium</taxon>
    </lineage>
</organism>
<dbReference type="SUPFAM" id="SSF55545">
    <property type="entry name" value="beta-N-acetylhexosaminidase-like domain"/>
    <property type="match status" value="1"/>
</dbReference>
<evidence type="ECO:0000256" key="4">
    <source>
        <dbReference type="ARBA" id="ARBA00022801"/>
    </source>
</evidence>
<accession>A0ABW3RJQ8</accession>
<dbReference type="Gene3D" id="2.60.40.10">
    <property type="entry name" value="Immunoglobulins"/>
    <property type="match status" value="1"/>
</dbReference>
<dbReference type="InterPro" id="IPR013783">
    <property type="entry name" value="Ig-like_fold"/>
</dbReference>
<dbReference type="Pfam" id="PF02838">
    <property type="entry name" value="Glyco_hydro_20b"/>
    <property type="match status" value="1"/>
</dbReference>
<dbReference type="InterPro" id="IPR015882">
    <property type="entry name" value="HEX_bac_N"/>
</dbReference>
<gene>
    <name evidence="10" type="ORF">ACFQ2C_05270</name>
</gene>
<evidence type="ECO:0000256" key="3">
    <source>
        <dbReference type="ARBA" id="ARBA00012663"/>
    </source>
</evidence>
<name>A0ABW3RJQ8_9SPHI</name>
<feature type="domain" description="Chitobiase C-terminal" evidence="9">
    <location>
        <begin position="741"/>
        <end position="822"/>
    </location>
</feature>
<dbReference type="InterPro" id="IPR012291">
    <property type="entry name" value="CBM2_carb-bd_dom_sf"/>
</dbReference>
<evidence type="ECO:0000256" key="5">
    <source>
        <dbReference type="ARBA" id="ARBA00023295"/>
    </source>
</evidence>
<dbReference type="PANTHER" id="PTHR22600">
    <property type="entry name" value="BETA-HEXOSAMINIDASE"/>
    <property type="match status" value="1"/>
</dbReference>
<feature type="domain" description="Glycoside hydrolase family 20 catalytic" evidence="7">
    <location>
        <begin position="300"/>
        <end position="711"/>
    </location>
</feature>
<dbReference type="Pfam" id="PF03174">
    <property type="entry name" value="CHB_HEX_C"/>
    <property type="match status" value="1"/>
</dbReference>